<sequence>MDWKDVAGKIFKVAPVIGTLLAPVTGGASVAAGGIISMVGSLFGLTPEETTPDKINQLIEQNPEALVKFKEFEMKHKERLEELIIEKEKVKIEEQKIFLQDTQSARQRQVESEKVTGKKDVNLYALAWLFIGGYFITMIIITSLAFTNNVPIQMPNYIIFLLGNLFGTLTTGVVGIMQYFYGSSKGSADKTATMATQFKDALNGKSKINAPM</sequence>
<dbReference type="EMBL" id="MT141169">
    <property type="protein sequence ID" value="QJA55631.1"/>
    <property type="molecule type" value="Genomic_DNA"/>
</dbReference>
<reference evidence="2" key="1">
    <citation type="submission" date="2020-03" db="EMBL/GenBank/DDBJ databases">
        <title>The deep terrestrial virosphere.</title>
        <authorList>
            <person name="Holmfeldt K."/>
            <person name="Nilsson E."/>
            <person name="Simone D."/>
            <person name="Lopez-Fernandez M."/>
            <person name="Wu X."/>
            <person name="de Brujin I."/>
            <person name="Lundin D."/>
            <person name="Andersson A."/>
            <person name="Bertilsson S."/>
            <person name="Dopson M."/>
        </authorList>
    </citation>
    <scope>NUCLEOTIDE SEQUENCE</scope>
    <source>
        <strain evidence="3">MM415A02090</strain>
        <strain evidence="2">MM415B02022</strain>
    </source>
</reference>
<feature type="transmembrane region" description="Helical" evidence="1">
    <location>
        <begin position="158"/>
        <end position="181"/>
    </location>
</feature>
<name>A0A6M3IDU0_9ZZZZ</name>
<keyword evidence="1" id="KW-0472">Membrane</keyword>
<evidence type="ECO:0000313" key="2">
    <source>
        <dbReference type="EMBL" id="QJA55631.1"/>
    </source>
</evidence>
<evidence type="ECO:0000256" key="1">
    <source>
        <dbReference type="SAM" id="Phobius"/>
    </source>
</evidence>
<keyword evidence="1" id="KW-0812">Transmembrane</keyword>
<feature type="transmembrane region" description="Helical" evidence="1">
    <location>
        <begin position="123"/>
        <end position="146"/>
    </location>
</feature>
<organism evidence="2">
    <name type="scientific">viral metagenome</name>
    <dbReference type="NCBI Taxonomy" id="1070528"/>
    <lineage>
        <taxon>unclassified sequences</taxon>
        <taxon>metagenomes</taxon>
        <taxon>organismal metagenomes</taxon>
    </lineage>
</organism>
<proteinExistence type="predicted"/>
<dbReference type="EMBL" id="MT142077">
    <property type="protein sequence ID" value="QJA74143.1"/>
    <property type="molecule type" value="Genomic_DNA"/>
</dbReference>
<feature type="transmembrane region" description="Helical" evidence="1">
    <location>
        <begin position="20"/>
        <end position="45"/>
    </location>
</feature>
<accession>A0A6M3IDU0</accession>
<evidence type="ECO:0000313" key="3">
    <source>
        <dbReference type="EMBL" id="QJA74143.1"/>
    </source>
</evidence>
<gene>
    <name evidence="3" type="ORF">MM415A02090_0006</name>
    <name evidence="2" type="ORF">MM415B02022_0013</name>
</gene>
<keyword evidence="1" id="KW-1133">Transmembrane helix</keyword>
<dbReference type="AlphaFoldDB" id="A0A6M3IDU0"/>
<protein>
    <submittedName>
        <fullName evidence="2">Uncharacterized protein</fullName>
    </submittedName>
</protein>